<name>A0AAV9NE55_9EURO</name>
<dbReference type="InterPro" id="IPR046529">
    <property type="entry name" value="DUF6594"/>
</dbReference>
<dbReference type="RefSeq" id="XP_064707815.1">
    <property type="nucleotide sequence ID" value="XM_064856639.1"/>
</dbReference>
<protein>
    <recommendedName>
        <fullName evidence="2">DUF6594 domain-containing protein</fullName>
    </recommendedName>
</protein>
<feature type="region of interest" description="Disordered" evidence="1">
    <location>
        <begin position="1"/>
        <end position="27"/>
    </location>
</feature>
<organism evidence="3 4">
    <name type="scientific">Exophiala bonariae</name>
    <dbReference type="NCBI Taxonomy" id="1690606"/>
    <lineage>
        <taxon>Eukaryota</taxon>
        <taxon>Fungi</taxon>
        <taxon>Dikarya</taxon>
        <taxon>Ascomycota</taxon>
        <taxon>Pezizomycotina</taxon>
        <taxon>Eurotiomycetes</taxon>
        <taxon>Chaetothyriomycetidae</taxon>
        <taxon>Chaetothyriales</taxon>
        <taxon>Herpotrichiellaceae</taxon>
        <taxon>Exophiala</taxon>
    </lineage>
</organism>
<keyword evidence="4" id="KW-1185">Reference proteome</keyword>
<comment type="caution">
    <text evidence="3">The sequence shown here is derived from an EMBL/GenBank/DDBJ whole genome shotgun (WGS) entry which is preliminary data.</text>
</comment>
<dbReference type="Proteomes" id="UP001358417">
    <property type="component" value="Unassembled WGS sequence"/>
</dbReference>
<evidence type="ECO:0000313" key="3">
    <source>
        <dbReference type="EMBL" id="KAK5055384.1"/>
    </source>
</evidence>
<dbReference type="Pfam" id="PF20237">
    <property type="entry name" value="DUF6594"/>
    <property type="match status" value="1"/>
</dbReference>
<dbReference type="EMBL" id="JAVRRD010000009">
    <property type="protein sequence ID" value="KAK5055384.1"/>
    <property type="molecule type" value="Genomic_DNA"/>
</dbReference>
<gene>
    <name evidence="3" type="ORF">LTR84_013134</name>
</gene>
<evidence type="ECO:0000259" key="2">
    <source>
        <dbReference type="Pfam" id="PF20237"/>
    </source>
</evidence>
<sequence>MTYTPQDLDLESGGCSTDHSVKTATTSEARHLPAPLQQLWSRLVPLFMRKESHQKRPGEIFKVRKIKDEPHGWPKLSAVIDSDTNFMIYRRFGWTRTRLLTYHQDVVREMEDMLGKLDRNDFADERYNGAICWRAGDDARDPSPRKALLENLTKHLQIYDDLLLRSHKIYLLDSPSAHNRESVANAIFNDAQFAEEDASYIEQVDDLVTFCAEKEATWVHRIAQFFFKETGRRLPRYLFRSKIHTMKTEGVLETDLIDLFSKTAHEVFAATAGYCAVLVVFTAQNTAENNH</sequence>
<dbReference type="PANTHER" id="PTHR34502">
    <property type="entry name" value="DUF6594 DOMAIN-CONTAINING PROTEIN-RELATED"/>
    <property type="match status" value="1"/>
</dbReference>
<evidence type="ECO:0000313" key="4">
    <source>
        <dbReference type="Proteomes" id="UP001358417"/>
    </source>
</evidence>
<reference evidence="3 4" key="1">
    <citation type="submission" date="2023-08" db="EMBL/GenBank/DDBJ databases">
        <title>Black Yeasts Isolated from many extreme environments.</title>
        <authorList>
            <person name="Coleine C."/>
            <person name="Stajich J.E."/>
            <person name="Selbmann L."/>
        </authorList>
    </citation>
    <scope>NUCLEOTIDE SEQUENCE [LARGE SCALE GENOMIC DNA]</scope>
    <source>
        <strain evidence="3 4">CCFEE 5792</strain>
    </source>
</reference>
<feature type="domain" description="DUF6594" evidence="2">
    <location>
        <begin position="73"/>
        <end position="233"/>
    </location>
</feature>
<accession>A0AAV9NE55</accession>
<dbReference type="PANTHER" id="PTHR34502:SF3">
    <property type="entry name" value="DUF6594 DOMAIN-CONTAINING PROTEIN"/>
    <property type="match status" value="1"/>
</dbReference>
<dbReference type="AlphaFoldDB" id="A0AAV9NE55"/>
<dbReference type="GeneID" id="89981270"/>
<feature type="compositionally biased region" description="Polar residues" evidence="1">
    <location>
        <begin position="14"/>
        <end position="27"/>
    </location>
</feature>
<proteinExistence type="predicted"/>
<evidence type="ECO:0000256" key="1">
    <source>
        <dbReference type="SAM" id="MobiDB-lite"/>
    </source>
</evidence>